<feature type="transmembrane region" description="Helical" evidence="10">
    <location>
        <begin position="17"/>
        <end position="39"/>
    </location>
</feature>
<evidence type="ECO:0000256" key="2">
    <source>
        <dbReference type="ARBA" id="ARBA00006459"/>
    </source>
</evidence>
<feature type="transmembrane region" description="Helical" evidence="10">
    <location>
        <begin position="81"/>
        <end position="102"/>
    </location>
</feature>
<organism evidence="11 12">
    <name type="scientific">Tribolium castaneum</name>
    <name type="common">Red flour beetle</name>
    <dbReference type="NCBI Taxonomy" id="7070"/>
    <lineage>
        <taxon>Eukaryota</taxon>
        <taxon>Metazoa</taxon>
        <taxon>Ecdysozoa</taxon>
        <taxon>Arthropoda</taxon>
        <taxon>Hexapoda</taxon>
        <taxon>Insecta</taxon>
        <taxon>Pterygota</taxon>
        <taxon>Neoptera</taxon>
        <taxon>Endopterygota</taxon>
        <taxon>Coleoptera</taxon>
        <taxon>Polyphaga</taxon>
        <taxon>Cucujiformia</taxon>
        <taxon>Tenebrionidae</taxon>
        <taxon>Tenebrionidae incertae sedis</taxon>
        <taxon>Tribolium</taxon>
    </lineage>
</organism>
<reference evidence="11 12" key="1">
    <citation type="journal article" date="2008" name="Nature">
        <title>The genome of the model beetle and pest Tribolium castaneum.</title>
        <authorList>
            <consortium name="Tribolium Genome Sequencing Consortium"/>
            <person name="Richards S."/>
            <person name="Gibbs R.A."/>
            <person name="Weinstock G.M."/>
            <person name="Brown S.J."/>
            <person name="Denell R."/>
            <person name="Beeman R.W."/>
            <person name="Gibbs R."/>
            <person name="Beeman R.W."/>
            <person name="Brown S.J."/>
            <person name="Bucher G."/>
            <person name="Friedrich M."/>
            <person name="Grimmelikhuijzen C.J."/>
            <person name="Klingler M."/>
            <person name="Lorenzen M."/>
            <person name="Richards S."/>
            <person name="Roth S."/>
            <person name="Schroder R."/>
            <person name="Tautz D."/>
            <person name="Zdobnov E.M."/>
            <person name="Muzny D."/>
            <person name="Gibbs R.A."/>
            <person name="Weinstock G.M."/>
            <person name="Attaway T."/>
            <person name="Bell S."/>
            <person name="Buhay C.J."/>
            <person name="Chandrabose M.N."/>
            <person name="Chavez D."/>
            <person name="Clerk-Blankenburg K.P."/>
            <person name="Cree A."/>
            <person name="Dao M."/>
            <person name="Davis C."/>
            <person name="Chacko J."/>
            <person name="Dinh H."/>
            <person name="Dugan-Rocha S."/>
            <person name="Fowler G."/>
            <person name="Garner T.T."/>
            <person name="Garnes J."/>
            <person name="Gnirke A."/>
            <person name="Hawes A."/>
            <person name="Hernandez J."/>
            <person name="Hines S."/>
            <person name="Holder M."/>
            <person name="Hume J."/>
            <person name="Jhangiani S.N."/>
            <person name="Joshi V."/>
            <person name="Khan Z.M."/>
            <person name="Jackson L."/>
            <person name="Kovar C."/>
            <person name="Kowis A."/>
            <person name="Lee S."/>
            <person name="Lewis L.R."/>
            <person name="Margolis J."/>
            <person name="Morgan M."/>
            <person name="Nazareth L.V."/>
            <person name="Nguyen N."/>
            <person name="Okwuonu G."/>
            <person name="Parker D."/>
            <person name="Richards S."/>
            <person name="Ruiz S.J."/>
            <person name="Santibanez J."/>
            <person name="Savard J."/>
            <person name="Scherer S.E."/>
            <person name="Schneider B."/>
            <person name="Sodergren E."/>
            <person name="Tautz D."/>
            <person name="Vattahil S."/>
            <person name="Villasana D."/>
            <person name="White C.S."/>
            <person name="Wright R."/>
            <person name="Park Y."/>
            <person name="Beeman R.W."/>
            <person name="Lord J."/>
            <person name="Oppert B."/>
            <person name="Lorenzen M."/>
            <person name="Brown S."/>
            <person name="Wang L."/>
            <person name="Savard J."/>
            <person name="Tautz D."/>
            <person name="Richards S."/>
            <person name="Weinstock G."/>
            <person name="Gibbs R.A."/>
            <person name="Liu Y."/>
            <person name="Worley K."/>
            <person name="Weinstock G."/>
            <person name="Elsik C.G."/>
            <person name="Reese J.T."/>
            <person name="Elhaik E."/>
            <person name="Landan G."/>
            <person name="Graur D."/>
            <person name="Arensburger P."/>
            <person name="Atkinson P."/>
            <person name="Beeman R.W."/>
            <person name="Beidler J."/>
            <person name="Brown S.J."/>
            <person name="Demuth J.P."/>
            <person name="Drury D.W."/>
            <person name="Du Y.Z."/>
            <person name="Fujiwara H."/>
            <person name="Lorenzen M."/>
            <person name="Maselli V."/>
            <person name="Osanai M."/>
            <person name="Park Y."/>
            <person name="Robertson H.M."/>
            <person name="Tu Z."/>
            <person name="Wang J.J."/>
            <person name="Wang S."/>
            <person name="Richards S."/>
            <person name="Song H."/>
            <person name="Zhang L."/>
            <person name="Sodergren E."/>
            <person name="Werner D."/>
            <person name="Stanke M."/>
            <person name="Morgenstern B."/>
            <person name="Solovyev V."/>
            <person name="Kosarev P."/>
            <person name="Brown G."/>
            <person name="Chen H.C."/>
            <person name="Ermolaeva O."/>
            <person name="Hlavina W."/>
            <person name="Kapustin Y."/>
            <person name="Kiryutin B."/>
            <person name="Kitts P."/>
            <person name="Maglott D."/>
            <person name="Pruitt K."/>
            <person name="Sapojnikov V."/>
            <person name="Souvorov A."/>
            <person name="Mackey A.J."/>
            <person name="Waterhouse R.M."/>
            <person name="Wyder S."/>
            <person name="Zdobnov E.M."/>
            <person name="Zdobnov E.M."/>
            <person name="Wyder S."/>
            <person name="Kriventseva E.V."/>
            <person name="Kadowaki T."/>
            <person name="Bork P."/>
            <person name="Aranda M."/>
            <person name="Bao R."/>
            <person name="Beermann A."/>
            <person name="Berns N."/>
            <person name="Bolognesi R."/>
            <person name="Bonneton F."/>
            <person name="Bopp D."/>
            <person name="Brown S.J."/>
            <person name="Bucher G."/>
            <person name="Butts T."/>
            <person name="Chaumot A."/>
            <person name="Denell R.E."/>
            <person name="Ferrier D.E."/>
            <person name="Friedrich M."/>
            <person name="Gordon C.M."/>
            <person name="Jindra M."/>
            <person name="Klingler M."/>
            <person name="Lan Q."/>
            <person name="Lattorff H.M."/>
            <person name="Laudet V."/>
            <person name="von Levetsow C."/>
            <person name="Liu Z."/>
            <person name="Lutz R."/>
            <person name="Lynch J.A."/>
            <person name="da Fonseca R.N."/>
            <person name="Posnien N."/>
            <person name="Reuter R."/>
            <person name="Roth S."/>
            <person name="Savard J."/>
            <person name="Schinko J.B."/>
            <person name="Schmitt C."/>
            <person name="Schoppmeier M."/>
            <person name="Schroder R."/>
            <person name="Shippy T.D."/>
            <person name="Simonnet F."/>
            <person name="Marques-Souza H."/>
            <person name="Tautz D."/>
            <person name="Tomoyasu Y."/>
            <person name="Trauner J."/>
            <person name="Van der Zee M."/>
            <person name="Vervoort M."/>
            <person name="Wittkopp N."/>
            <person name="Wimmer E.A."/>
            <person name="Yang X."/>
            <person name="Jones A.K."/>
            <person name="Sattelle D.B."/>
            <person name="Ebert P.R."/>
            <person name="Nelson D."/>
            <person name="Scott J.G."/>
            <person name="Beeman R.W."/>
            <person name="Muthukrishnan S."/>
            <person name="Kramer K.J."/>
            <person name="Arakane Y."/>
            <person name="Beeman R.W."/>
            <person name="Zhu Q."/>
            <person name="Hogenkamp D."/>
            <person name="Dixit R."/>
            <person name="Oppert B."/>
            <person name="Jiang H."/>
            <person name="Zou Z."/>
            <person name="Marshall J."/>
            <person name="Elpidina E."/>
            <person name="Vinokurov K."/>
            <person name="Oppert C."/>
            <person name="Zou Z."/>
            <person name="Evans J."/>
            <person name="Lu Z."/>
            <person name="Zhao P."/>
            <person name="Sumathipala N."/>
            <person name="Altincicek B."/>
            <person name="Vilcinskas A."/>
            <person name="Williams M."/>
            <person name="Hultmark D."/>
            <person name="Hetru C."/>
            <person name="Jiang H."/>
            <person name="Grimmelikhuijzen C.J."/>
            <person name="Hauser F."/>
            <person name="Cazzamali G."/>
            <person name="Williamson M."/>
            <person name="Park Y."/>
            <person name="Li B."/>
            <person name="Tanaka Y."/>
            <person name="Predel R."/>
            <person name="Neupert S."/>
            <person name="Schachtner J."/>
            <person name="Verleyen P."/>
            <person name="Raible F."/>
            <person name="Bork P."/>
            <person name="Friedrich M."/>
            <person name="Walden K.K."/>
            <person name="Robertson H.M."/>
            <person name="Angeli S."/>
            <person name="Foret S."/>
            <person name="Bucher G."/>
            <person name="Schuetz S."/>
            <person name="Maleszka R."/>
            <person name="Wimmer E.A."/>
            <person name="Beeman R.W."/>
            <person name="Lorenzen M."/>
            <person name="Tomoyasu Y."/>
            <person name="Miller S.C."/>
            <person name="Grossmann D."/>
            <person name="Bucher G."/>
        </authorList>
    </citation>
    <scope>NUCLEOTIDE SEQUENCE [LARGE SCALE GENOMIC DNA]</scope>
    <source>
        <strain evidence="11 12">Georgia GA2</strain>
    </source>
</reference>
<feature type="transmembrane region" description="Helical" evidence="10">
    <location>
        <begin position="195"/>
        <end position="213"/>
    </location>
</feature>
<name>D6WVZ1_TRICA</name>
<dbReference type="OMA" id="HENICCV"/>
<keyword evidence="8" id="KW-0479">Metal-binding</keyword>
<keyword evidence="4 10" id="KW-0812">Transmembrane</keyword>
<dbReference type="KEGG" id="tca:661387"/>
<keyword evidence="8" id="KW-0915">Sodium</keyword>
<evidence type="ECO:0000256" key="9">
    <source>
        <dbReference type="PIRSR" id="PIRSR600175-2"/>
    </source>
</evidence>
<feature type="transmembrane region" description="Helical" evidence="10">
    <location>
        <begin position="432"/>
        <end position="453"/>
    </location>
</feature>
<gene>
    <name evidence="11" type="primary">AUGUSTUS-3.0.2_05842</name>
    <name evidence="11" type="ORF">TcasGA2_TC005842</name>
</gene>
<feature type="transmembrane region" description="Helical" evidence="10">
    <location>
        <begin position="473"/>
        <end position="494"/>
    </location>
</feature>
<keyword evidence="6 10" id="KW-1133">Transmembrane helix</keyword>
<evidence type="ECO:0000256" key="8">
    <source>
        <dbReference type="PIRSR" id="PIRSR600175-1"/>
    </source>
</evidence>
<dbReference type="GO" id="GO:0015179">
    <property type="term" value="F:L-amino acid transmembrane transporter activity"/>
    <property type="evidence" value="ECO:0000318"/>
    <property type="project" value="GO_Central"/>
</dbReference>
<feature type="transmembrane region" description="Helical" evidence="10">
    <location>
        <begin position="302"/>
        <end position="325"/>
    </location>
</feature>
<dbReference type="PhylomeDB" id="D6WVZ1"/>
<feature type="disulfide bond" evidence="9">
    <location>
        <begin position="130"/>
        <end position="139"/>
    </location>
</feature>
<sequence length="581" mass="67269">MPPVVESRPTWSSNFRLYLAMFSYSTGITIPKFASPWLLKTNVGILLLIPVQLLVMFLTTIPCMFMELALGQYSNRAVIRVWDLCPLLRGIGLCSFLTFLLYQSYYNFLCTCSLCFTFLSFTSEPQWRSCNRSWNKINCFTLRDNYTKRLECSQRYGREKCDKMQWQSSVEQFYFNRVLNTDETSGYVGAPQPELLVYGLVTIILIFFANYGGPKTTEKFLLVLATVPTVQMVVLFFAPLSDQNGFVTLNYLFTQLDVKNLSNFKTWTRIINLSLSSPGLGFGAFIAFGTQSTFRTPLHFKAIIISVTSVLFTVLYSIIVQNFLISLCIQSQMLFDDFFKLEQELEMPEAVFFLEHSSRFWITMWLSNCYMTGLRSLIVMMCLNTEVVYNSLPKARKRHTLCVLTFSLIIYTGTIFLSTRIGYSVFKTIESVLNDFCVPFLNTLQLVGVVYFYGITKFRDDVHFMLGIRSSVYWNTLYVLNPLLLGIVLAYNLHDFFTGGSFNFHSLGIFRISLIWFSLVVVTLYAFFYIIVSFFGHHFKVCKSSPEWGPRHGSLFVSRKMFKAYNVAKEYLYRQERFSQQ</sequence>
<dbReference type="eggNOG" id="KOG3659">
    <property type="taxonomic scope" value="Eukaryota"/>
</dbReference>
<evidence type="ECO:0000256" key="1">
    <source>
        <dbReference type="ARBA" id="ARBA00004141"/>
    </source>
</evidence>
<evidence type="ECO:0000256" key="10">
    <source>
        <dbReference type="SAM" id="Phobius"/>
    </source>
</evidence>
<evidence type="ECO:0000256" key="3">
    <source>
        <dbReference type="ARBA" id="ARBA00022448"/>
    </source>
</evidence>
<dbReference type="GO" id="GO:0005886">
    <property type="term" value="C:plasma membrane"/>
    <property type="evidence" value="ECO:0000318"/>
    <property type="project" value="GO_Central"/>
</dbReference>
<proteinExistence type="inferred from homology"/>
<evidence type="ECO:0000256" key="7">
    <source>
        <dbReference type="ARBA" id="ARBA00023136"/>
    </source>
</evidence>
<comment type="similarity">
    <text evidence="2">Belongs to the sodium:neurotransmitter symporter (SNF) (TC 2.A.22) family.</text>
</comment>
<dbReference type="PRINTS" id="PR00176">
    <property type="entry name" value="NANEUSMPORT"/>
</dbReference>
<dbReference type="HOGENOM" id="CLU_469581_0_0_1"/>
<keyword evidence="9" id="KW-1015">Disulfide bond</keyword>
<dbReference type="InParanoid" id="D6WVZ1"/>
<feature type="transmembrane region" description="Helical" evidence="10">
    <location>
        <begin position="45"/>
        <end position="69"/>
    </location>
</feature>
<evidence type="ECO:0000313" key="12">
    <source>
        <dbReference type="Proteomes" id="UP000007266"/>
    </source>
</evidence>
<dbReference type="InterPro" id="IPR000175">
    <property type="entry name" value="Na/ntran_symport"/>
</dbReference>
<evidence type="ECO:0000313" key="11">
    <source>
        <dbReference type="EMBL" id="EFA08215.1"/>
    </source>
</evidence>
<dbReference type="PANTHER" id="PTHR11616">
    <property type="entry name" value="SODIUM/CHLORIDE DEPENDENT TRANSPORTER"/>
    <property type="match status" value="1"/>
</dbReference>
<dbReference type="GO" id="GO:0035725">
    <property type="term" value="P:sodium ion transmembrane transport"/>
    <property type="evidence" value="ECO:0000318"/>
    <property type="project" value="GO_Central"/>
</dbReference>
<comment type="subcellular location">
    <subcellularLocation>
        <location evidence="1">Membrane</location>
        <topology evidence="1">Multi-pass membrane protein</topology>
    </subcellularLocation>
</comment>
<feature type="transmembrane region" description="Helical" evidence="10">
    <location>
        <begin position="270"/>
        <end position="290"/>
    </location>
</feature>
<accession>D6WVZ1</accession>
<feature type="transmembrane region" description="Helical" evidence="10">
    <location>
        <begin position="401"/>
        <end position="426"/>
    </location>
</feature>
<dbReference type="Pfam" id="PF00209">
    <property type="entry name" value="SNF"/>
    <property type="match status" value="1"/>
</dbReference>
<feature type="binding site" evidence="8">
    <location>
        <position position="277"/>
    </location>
    <ligand>
        <name>Na(+)</name>
        <dbReference type="ChEBI" id="CHEBI:29101"/>
        <label>1</label>
    </ligand>
</feature>
<protein>
    <submittedName>
        <fullName evidence="11">Sodium-and chloride-dependent GABA transporter ine-like Protein</fullName>
    </submittedName>
</protein>
<evidence type="ECO:0000256" key="5">
    <source>
        <dbReference type="ARBA" id="ARBA00022847"/>
    </source>
</evidence>
<dbReference type="PROSITE" id="PS50267">
    <property type="entry name" value="NA_NEUROTRAN_SYMP_3"/>
    <property type="match status" value="1"/>
</dbReference>
<evidence type="ECO:0000256" key="6">
    <source>
        <dbReference type="ARBA" id="ARBA00022989"/>
    </source>
</evidence>
<keyword evidence="7 10" id="KW-0472">Membrane</keyword>
<keyword evidence="5" id="KW-0769">Symport</keyword>
<dbReference type="GO" id="GO:1903804">
    <property type="term" value="P:glycine import across plasma membrane"/>
    <property type="evidence" value="ECO:0000318"/>
    <property type="project" value="GO_Central"/>
</dbReference>
<dbReference type="AlphaFoldDB" id="D6WVZ1"/>
<dbReference type="OrthoDB" id="6699552at2759"/>
<feature type="transmembrane region" description="Helical" evidence="10">
    <location>
        <begin position="514"/>
        <end position="535"/>
    </location>
</feature>
<dbReference type="Proteomes" id="UP000007266">
    <property type="component" value="Linkage group 8"/>
</dbReference>
<dbReference type="EMBL" id="KQ971359">
    <property type="protein sequence ID" value="EFA08215.1"/>
    <property type="molecule type" value="Genomic_DNA"/>
</dbReference>
<evidence type="ECO:0000256" key="4">
    <source>
        <dbReference type="ARBA" id="ARBA00022692"/>
    </source>
</evidence>
<keyword evidence="3" id="KW-0813">Transport</keyword>
<reference evidence="11 12" key="2">
    <citation type="journal article" date="2010" name="Nucleic Acids Res.">
        <title>BeetleBase in 2010: revisions to provide comprehensive genomic information for Tribolium castaneum.</title>
        <authorList>
            <person name="Kim H.S."/>
            <person name="Murphy T."/>
            <person name="Xia J."/>
            <person name="Caragea D."/>
            <person name="Park Y."/>
            <person name="Beeman R.W."/>
            <person name="Lorenzen M.D."/>
            <person name="Butcher S."/>
            <person name="Manak J.R."/>
            <person name="Brown S.J."/>
        </authorList>
    </citation>
    <scope>GENOME REANNOTATION</scope>
    <source>
        <strain evidence="11 12">Georgia GA2</strain>
    </source>
</reference>
<dbReference type="SUPFAM" id="SSF161070">
    <property type="entry name" value="SNF-like"/>
    <property type="match status" value="1"/>
</dbReference>
<keyword evidence="12" id="KW-1185">Reference proteome</keyword>
<dbReference type="GO" id="GO:0046872">
    <property type="term" value="F:metal ion binding"/>
    <property type="evidence" value="ECO:0007669"/>
    <property type="project" value="UniProtKB-KW"/>
</dbReference>
<dbReference type="InterPro" id="IPR037272">
    <property type="entry name" value="SNS_sf"/>
</dbReference>
<feature type="transmembrane region" description="Helical" evidence="10">
    <location>
        <begin position="220"/>
        <end position="240"/>
    </location>
</feature>
<dbReference type="PANTHER" id="PTHR11616:SF236">
    <property type="entry name" value="TRANSPORTER"/>
    <property type="match status" value="1"/>
</dbReference>
<feature type="binding site" evidence="8">
    <location>
        <position position="376"/>
    </location>
    <ligand>
        <name>Na(+)</name>
        <dbReference type="ChEBI" id="CHEBI:29101"/>
        <label>1</label>
    </ligand>
</feature>
<dbReference type="GO" id="GO:0005283">
    <property type="term" value="F:amino acid:sodium symporter activity"/>
    <property type="evidence" value="ECO:0000318"/>
    <property type="project" value="GO_Central"/>
</dbReference>